<keyword evidence="2" id="KW-0805">Transcription regulation</keyword>
<dbReference type="EMBL" id="CAACVJ010000268">
    <property type="protein sequence ID" value="VEP15486.1"/>
    <property type="molecule type" value="Genomic_DNA"/>
</dbReference>
<dbReference type="PROSITE" id="PS01081">
    <property type="entry name" value="HTH_TETR_1"/>
    <property type="match status" value="1"/>
</dbReference>
<dbReference type="OrthoDB" id="9780939at2"/>
<dbReference type="Pfam" id="PF13977">
    <property type="entry name" value="TetR_C_6"/>
    <property type="match status" value="1"/>
</dbReference>
<keyword evidence="1" id="KW-0678">Repressor</keyword>
<dbReference type="SUPFAM" id="SSF48498">
    <property type="entry name" value="Tetracyclin repressor-like, C-terminal domain"/>
    <property type="match status" value="1"/>
</dbReference>
<keyword evidence="4" id="KW-0804">Transcription</keyword>
<feature type="domain" description="HTH tetR-type" evidence="6">
    <location>
        <begin position="1"/>
        <end position="56"/>
    </location>
</feature>
<evidence type="ECO:0000256" key="3">
    <source>
        <dbReference type="ARBA" id="ARBA00023125"/>
    </source>
</evidence>
<dbReference type="PROSITE" id="PS50977">
    <property type="entry name" value="HTH_TETR_2"/>
    <property type="match status" value="1"/>
</dbReference>
<evidence type="ECO:0000313" key="8">
    <source>
        <dbReference type="Proteomes" id="UP000320055"/>
    </source>
</evidence>
<gene>
    <name evidence="7" type="ORF">H1P_340012</name>
</gene>
<dbReference type="SUPFAM" id="SSF46689">
    <property type="entry name" value="Homeodomain-like"/>
    <property type="match status" value="1"/>
</dbReference>
<evidence type="ECO:0000256" key="2">
    <source>
        <dbReference type="ARBA" id="ARBA00023015"/>
    </source>
</evidence>
<dbReference type="GO" id="GO:0003677">
    <property type="term" value="F:DNA binding"/>
    <property type="evidence" value="ECO:0007669"/>
    <property type="project" value="UniProtKB-UniRule"/>
</dbReference>
<dbReference type="Pfam" id="PF00440">
    <property type="entry name" value="TetR_N"/>
    <property type="match status" value="1"/>
</dbReference>
<evidence type="ECO:0000259" key="6">
    <source>
        <dbReference type="PROSITE" id="PS50977"/>
    </source>
</evidence>
<dbReference type="InterPro" id="IPR001647">
    <property type="entry name" value="HTH_TetR"/>
</dbReference>
<sequence>MAILKLGRTIIREGLDRISIRAIAQELGSTTGVVTHYFRNKDELTLFVLERVFENLFNDMEACIKGKKGLERLDQMMLAALPLKPDGLQGWQIWIAFLGYAIGRKKLAGEHQKRYHSLHQIICRELVDLQKRELLKCDRATPHFVRSPS</sequence>
<organism evidence="7 8">
    <name type="scientific">Hyella patelloides LEGE 07179</name>
    <dbReference type="NCBI Taxonomy" id="945734"/>
    <lineage>
        <taxon>Bacteria</taxon>
        <taxon>Bacillati</taxon>
        <taxon>Cyanobacteriota</taxon>
        <taxon>Cyanophyceae</taxon>
        <taxon>Pleurocapsales</taxon>
        <taxon>Hyellaceae</taxon>
        <taxon>Hyella</taxon>
    </lineage>
</organism>
<keyword evidence="8" id="KW-1185">Reference proteome</keyword>
<keyword evidence="3 5" id="KW-0238">DNA-binding</keyword>
<evidence type="ECO:0000313" key="7">
    <source>
        <dbReference type="EMBL" id="VEP15486.1"/>
    </source>
</evidence>
<dbReference type="Gene3D" id="1.10.357.10">
    <property type="entry name" value="Tetracycline Repressor, domain 2"/>
    <property type="match status" value="1"/>
</dbReference>
<feature type="DNA-binding region" description="H-T-H motif" evidence="5">
    <location>
        <begin position="19"/>
        <end position="38"/>
    </location>
</feature>
<dbReference type="InterPro" id="IPR023772">
    <property type="entry name" value="DNA-bd_HTH_TetR-type_CS"/>
</dbReference>
<evidence type="ECO:0000256" key="4">
    <source>
        <dbReference type="ARBA" id="ARBA00023163"/>
    </source>
</evidence>
<dbReference type="InterPro" id="IPR009057">
    <property type="entry name" value="Homeodomain-like_sf"/>
</dbReference>
<accession>A0A563VVP7</accession>
<evidence type="ECO:0000256" key="1">
    <source>
        <dbReference type="ARBA" id="ARBA00022491"/>
    </source>
</evidence>
<reference evidence="7 8" key="1">
    <citation type="submission" date="2019-01" db="EMBL/GenBank/DDBJ databases">
        <authorList>
            <person name="Brito A."/>
        </authorList>
    </citation>
    <scope>NUCLEOTIDE SEQUENCE [LARGE SCALE GENOMIC DNA]</scope>
    <source>
        <strain evidence="7">1</strain>
    </source>
</reference>
<proteinExistence type="predicted"/>
<name>A0A563VVP7_9CYAN</name>
<protein>
    <submittedName>
        <fullName evidence="7">TetR family transcriptional regulator</fullName>
    </submittedName>
</protein>
<evidence type="ECO:0000256" key="5">
    <source>
        <dbReference type="PROSITE-ProRule" id="PRU00335"/>
    </source>
</evidence>
<dbReference type="InterPro" id="IPR036271">
    <property type="entry name" value="Tet_transcr_reg_TetR-rel_C_sf"/>
</dbReference>
<dbReference type="RefSeq" id="WP_144865506.1">
    <property type="nucleotide sequence ID" value="NZ_LR213794.1"/>
</dbReference>
<dbReference type="InterPro" id="IPR039538">
    <property type="entry name" value="BetI_C"/>
</dbReference>
<dbReference type="AlphaFoldDB" id="A0A563VVP7"/>
<dbReference type="Proteomes" id="UP000320055">
    <property type="component" value="Unassembled WGS sequence"/>
</dbReference>